<name>A0ABQ0SAS1_NOVHA</name>
<protein>
    <submittedName>
        <fullName evidence="2">Uncharacterized protein</fullName>
    </submittedName>
</protein>
<reference evidence="2 3" key="1">
    <citation type="submission" date="2019-06" db="EMBL/GenBank/DDBJ databases">
        <title>Whole genome shotgun sequence of Komagataeibacter hansenii NBRC 14820.</title>
        <authorList>
            <person name="Hosoyama A."/>
            <person name="Uohara A."/>
            <person name="Ohji S."/>
            <person name="Ichikawa N."/>
        </authorList>
    </citation>
    <scope>NUCLEOTIDE SEQUENCE [LARGE SCALE GENOMIC DNA]</scope>
    <source>
        <strain evidence="2 3">NBRC 14820</strain>
    </source>
</reference>
<evidence type="ECO:0000313" key="2">
    <source>
        <dbReference type="EMBL" id="GEC62283.1"/>
    </source>
</evidence>
<organism evidence="2 3">
    <name type="scientific">Novacetimonas hansenii</name>
    <name type="common">Komagataeibacter hansenii</name>
    <dbReference type="NCBI Taxonomy" id="436"/>
    <lineage>
        <taxon>Bacteria</taxon>
        <taxon>Pseudomonadati</taxon>
        <taxon>Pseudomonadota</taxon>
        <taxon>Alphaproteobacteria</taxon>
        <taxon>Acetobacterales</taxon>
        <taxon>Acetobacteraceae</taxon>
        <taxon>Novacetimonas</taxon>
    </lineage>
</organism>
<sequence length="69" mass="7057">MGHDGVGKRVGGDDGVFQRGIIGDDGYGHAILWGHDKGDAPKIKGPCRTSQGHRQAHAAGGGAEVMHGV</sequence>
<proteinExistence type="predicted"/>
<evidence type="ECO:0000256" key="1">
    <source>
        <dbReference type="SAM" id="MobiDB-lite"/>
    </source>
</evidence>
<evidence type="ECO:0000313" key="3">
    <source>
        <dbReference type="Proteomes" id="UP000319478"/>
    </source>
</evidence>
<dbReference type="Proteomes" id="UP000319478">
    <property type="component" value="Unassembled WGS sequence"/>
</dbReference>
<feature type="region of interest" description="Disordered" evidence="1">
    <location>
        <begin position="42"/>
        <end position="69"/>
    </location>
</feature>
<comment type="caution">
    <text evidence="2">The sequence shown here is derived from an EMBL/GenBank/DDBJ whole genome shotgun (WGS) entry which is preliminary data.</text>
</comment>
<dbReference type="EMBL" id="BJNN01000010">
    <property type="protein sequence ID" value="GEC62283.1"/>
    <property type="molecule type" value="Genomic_DNA"/>
</dbReference>
<gene>
    <name evidence="2" type="ORF">GHA01_01320</name>
</gene>
<accession>A0ABQ0SAS1</accession>
<keyword evidence="3" id="KW-1185">Reference proteome</keyword>